<name>A0A8S3U5N0_MYTED</name>
<dbReference type="OrthoDB" id="6121485at2759"/>
<proteinExistence type="predicted"/>
<evidence type="ECO:0000313" key="2">
    <source>
        <dbReference type="Proteomes" id="UP000683360"/>
    </source>
</evidence>
<dbReference type="Proteomes" id="UP000683360">
    <property type="component" value="Unassembled WGS sequence"/>
</dbReference>
<comment type="caution">
    <text evidence="1">The sequence shown here is derived from an EMBL/GenBank/DDBJ whole genome shotgun (WGS) entry which is preliminary data.</text>
</comment>
<evidence type="ECO:0000313" key="1">
    <source>
        <dbReference type="EMBL" id="CAG2240896.1"/>
    </source>
</evidence>
<keyword evidence="2" id="KW-1185">Reference proteome</keyword>
<dbReference type="AlphaFoldDB" id="A0A8S3U5N0"/>
<reference evidence="1" key="1">
    <citation type="submission" date="2021-03" db="EMBL/GenBank/DDBJ databases">
        <authorList>
            <person name="Bekaert M."/>
        </authorList>
    </citation>
    <scope>NUCLEOTIDE SEQUENCE</scope>
</reference>
<accession>A0A8S3U5N0</accession>
<gene>
    <name evidence="1" type="ORF">MEDL_53169</name>
</gene>
<protein>
    <submittedName>
        <fullName evidence="1">Uncharacterized protein</fullName>
    </submittedName>
</protein>
<dbReference type="EMBL" id="CAJPWZ010002578">
    <property type="protein sequence ID" value="CAG2240896.1"/>
    <property type="molecule type" value="Genomic_DNA"/>
</dbReference>
<organism evidence="1 2">
    <name type="scientific">Mytilus edulis</name>
    <name type="common">Blue mussel</name>
    <dbReference type="NCBI Taxonomy" id="6550"/>
    <lineage>
        <taxon>Eukaryota</taxon>
        <taxon>Metazoa</taxon>
        <taxon>Spiralia</taxon>
        <taxon>Lophotrochozoa</taxon>
        <taxon>Mollusca</taxon>
        <taxon>Bivalvia</taxon>
        <taxon>Autobranchia</taxon>
        <taxon>Pteriomorphia</taxon>
        <taxon>Mytilida</taxon>
        <taxon>Mytiloidea</taxon>
        <taxon>Mytilidae</taxon>
        <taxon>Mytilinae</taxon>
        <taxon>Mytilus</taxon>
    </lineage>
</organism>
<sequence>MDKNCPPDDTKKWLGGKHYDLLCIDDISKNNLKYEMKSNGGDFELIIKTLNFSDLNCEYTCACGFNQYTDILKLDDDEIRQLYVTTRTRLKEEDGKFQINVSMEVYPLPACTIVLQDDVLPINLSVVKRLESDPKIFEVVVQTSIEIDMAFCGENLTIDCDVGSIHYKHVLKTPNSCKEMVRNDDVKIKLSMLKKNNAAEQRDICSVNETVVNEPHNCNEIVNMLICQEKNNSTITCIKKYVDIEEGLHAIQKQVAYQLESEV</sequence>